<dbReference type="Gene3D" id="3.30.530.20">
    <property type="match status" value="1"/>
</dbReference>
<proteinExistence type="inferred from homology"/>
<dbReference type="SUPFAM" id="SSF55961">
    <property type="entry name" value="Bet v1-like"/>
    <property type="match status" value="1"/>
</dbReference>
<organism evidence="5 6">
    <name type="scientific">Trichoderma lentiforme</name>
    <dbReference type="NCBI Taxonomy" id="1567552"/>
    <lineage>
        <taxon>Eukaryota</taxon>
        <taxon>Fungi</taxon>
        <taxon>Dikarya</taxon>
        <taxon>Ascomycota</taxon>
        <taxon>Pezizomycotina</taxon>
        <taxon>Sordariomycetes</taxon>
        <taxon>Hypocreomycetidae</taxon>
        <taxon>Hypocreales</taxon>
        <taxon>Hypocreaceae</taxon>
        <taxon>Trichoderma</taxon>
    </lineage>
</organism>
<evidence type="ECO:0000313" key="5">
    <source>
        <dbReference type="EMBL" id="KAF3055401.1"/>
    </source>
</evidence>
<dbReference type="CDD" id="cd07813">
    <property type="entry name" value="COQ10p_like"/>
    <property type="match status" value="1"/>
</dbReference>
<dbReference type="Pfam" id="PF03364">
    <property type="entry name" value="Polyketide_cyc"/>
    <property type="match status" value="1"/>
</dbReference>
<dbReference type="GO" id="GO:0048039">
    <property type="term" value="F:ubiquinone binding"/>
    <property type="evidence" value="ECO:0007669"/>
    <property type="project" value="InterPro"/>
</dbReference>
<dbReference type="InterPro" id="IPR044996">
    <property type="entry name" value="COQ10-like"/>
</dbReference>
<dbReference type="InterPro" id="IPR005031">
    <property type="entry name" value="COQ10_START"/>
</dbReference>
<dbReference type="PANTHER" id="PTHR12901:SF10">
    <property type="entry name" value="COENZYME Q-BINDING PROTEIN COQ10, MITOCHONDRIAL"/>
    <property type="match status" value="1"/>
</dbReference>
<protein>
    <submittedName>
        <fullName evidence="5">Coenzyme Q-binding protein</fullName>
    </submittedName>
</protein>
<comment type="similarity">
    <text evidence="1">Belongs to the COQ10 family.</text>
</comment>
<comment type="function">
    <text evidence="3">Required for the function of coenzyme Q in the respiratory chain. May serve as a chaperone or may be involved in the transport of Q6 from its site of synthesis to the catalytic sites of the respiratory complexes.</text>
</comment>
<dbReference type="PANTHER" id="PTHR12901">
    <property type="entry name" value="SPERM PROTEIN HOMOLOG"/>
    <property type="match status" value="1"/>
</dbReference>
<comment type="caution">
    <text evidence="5">The sequence shown here is derived from an EMBL/GenBank/DDBJ whole genome shotgun (WGS) entry which is preliminary data.</text>
</comment>
<keyword evidence="6" id="KW-1185">Reference proteome</keyword>
<sequence>MAARTASQRLLLPRPSIPLLRPSRISSNSQFPSPSRRAFISLPGTSPQSLVATRTLPYRHEPLYELIADVDSYSSFVPYCSHSQVTKWSSPDDSGRRWPALADLHVGWGGFDEVFTSRLLCVPGVSVEARSGGSAGGGLAQDASSVFKTLETLWYLTPVARQSAAPSTPSTEVRLTIKFEFVNPLYAAVSAAVSDKIAALMIDAFEKRVHYKLGAQQRL</sequence>
<reference evidence="5 6" key="1">
    <citation type="submission" date="2018-06" db="EMBL/GenBank/DDBJ databases">
        <title>Genome analysis of cellulolytic fungus Trichoderma lentiforme CFAM-422.</title>
        <authorList>
            <person name="Steindorff A.S."/>
            <person name="Formighieri E.F."/>
            <person name="Midorikawa G.E.O."/>
            <person name="Tamietti M.S."/>
            <person name="Ramos E.Z."/>
            <person name="Silva A.S."/>
            <person name="Bon E.P.S."/>
            <person name="Mendes T.D."/>
            <person name="Damaso M.C.T."/>
            <person name="Favaro L.C.L."/>
        </authorList>
    </citation>
    <scope>NUCLEOTIDE SEQUENCE [LARGE SCALE GENOMIC DNA]</scope>
    <source>
        <strain evidence="5 6">CFAM-422</strain>
    </source>
</reference>
<dbReference type="Proteomes" id="UP000801864">
    <property type="component" value="Unassembled WGS sequence"/>
</dbReference>
<dbReference type="InterPro" id="IPR023393">
    <property type="entry name" value="START-like_dom_sf"/>
</dbReference>
<evidence type="ECO:0000256" key="2">
    <source>
        <dbReference type="ARBA" id="ARBA00011814"/>
    </source>
</evidence>
<comment type="subunit">
    <text evidence="2">Interacts with coenzyme Q.</text>
</comment>
<evidence type="ECO:0000256" key="1">
    <source>
        <dbReference type="ARBA" id="ARBA00006885"/>
    </source>
</evidence>
<evidence type="ECO:0000256" key="3">
    <source>
        <dbReference type="ARBA" id="ARBA00024947"/>
    </source>
</evidence>
<evidence type="ECO:0000259" key="4">
    <source>
        <dbReference type="Pfam" id="PF03364"/>
    </source>
</evidence>
<feature type="domain" description="Coenzyme Q-binding protein COQ10 START" evidence="4">
    <location>
        <begin position="57"/>
        <end position="206"/>
    </location>
</feature>
<dbReference type="GO" id="GO:0005739">
    <property type="term" value="C:mitochondrion"/>
    <property type="evidence" value="ECO:0007669"/>
    <property type="project" value="TreeGrafter"/>
</dbReference>
<dbReference type="GO" id="GO:0045333">
    <property type="term" value="P:cellular respiration"/>
    <property type="evidence" value="ECO:0007669"/>
    <property type="project" value="InterPro"/>
</dbReference>
<name>A0A9P4X3F8_9HYPO</name>
<evidence type="ECO:0000313" key="6">
    <source>
        <dbReference type="Proteomes" id="UP000801864"/>
    </source>
</evidence>
<dbReference type="EMBL" id="QLNT01000037">
    <property type="protein sequence ID" value="KAF3055401.1"/>
    <property type="molecule type" value="Genomic_DNA"/>
</dbReference>
<gene>
    <name evidence="5" type="ORF">CFAM422_013142</name>
</gene>
<accession>A0A9P4X3F8</accession>
<dbReference type="AlphaFoldDB" id="A0A9P4X3F8"/>